<comment type="caution">
    <text evidence="3">The sequence shown here is derived from an EMBL/GenBank/DDBJ whole genome shotgun (WGS) entry which is preliminary data.</text>
</comment>
<reference evidence="3 4" key="1">
    <citation type="submission" date="2019-01" db="EMBL/GenBank/DDBJ databases">
        <title>Draft Genome Sequencing of Zygosaccharomyces mellis Ca-7.</title>
        <authorList>
            <person name="Shiwa Y."/>
            <person name="Kanesaki Y."/>
            <person name="Ishige T."/>
            <person name="Mura K."/>
            <person name="Hori T."/>
            <person name="Tamura T."/>
        </authorList>
    </citation>
    <scope>NUCLEOTIDE SEQUENCE [LARGE SCALE GENOMIC DNA]</scope>
    <source>
        <strain evidence="3 4">Ca-7</strain>
    </source>
</reference>
<feature type="compositionally biased region" description="Basic and acidic residues" evidence="1">
    <location>
        <begin position="40"/>
        <end position="54"/>
    </location>
</feature>
<protein>
    <recommendedName>
        <fullName evidence="2">BHLH domain-containing protein</fullName>
    </recommendedName>
</protein>
<dbReference type="Proteomes" id="UP000301737">
    <property type="component" value="Unassembled WGS sequence"/>
</dbReference>
<feature type="region of interest" description="Disordered" evidence="1">
    <location>
        <begin position="365"/>
        <end position="404"/>
    </location>
</feature>
<organism evidence="3 4">
    <name type="scientific">Zygosaccharomyces mellis</name>
    <dbReference type="NCBI Taxonomy" id="42258"/>
    <lineage>
        <taxon>Eukaryota</taxon>
        <taxon>Fungi</taxon>
        <taxon>Dikarya</taxon>
        <taxon>Ascomycota</taxon>
        <taxon>Saccharomycotina</taxon>
        <taxon>Saccharomycetes</taxon>
        <taxon>Saccharomycetales</taxon>
        <taxon>Saccharomycetaceae</taxon>
        <taxon>Zygosaccharomyces</taxon>
    </lineage>
</organism>
<evidence type="ECO:0000313" key="4">
    <source>
        <dbReference type="Proteomes" id="UP000301737"/>
    </source>
</evidence>
<feature type="compositionally biased region" description="Low complexity" evidence="1">
    <location>
        <begin position="371"/>
        <end position="387"/>
    </location>
</feature>
<dbReference type="InterPro" id="IPR011598">
    <property type="entry name" value="bHLH_dom"/>
</dbReference>
<keyword evidence="4" id="KW-1185">Reference proteome</keyword>
<feature type="compositionally biased region" description="Polar residues" evidence="1">
    <location>
        <begin position="152"/>
        <end position="166"/>
    </location>
</feature>
<dbReference type="InterPro" id="IPR036638">
    <property type="entry name" value="HLH_DNA-bd_sf"/>
</dbReference>
<feature type="compositionally biased region" description="Polar residues" evidence="1">
    <location>
        <begin position="55"/>
        <end position="68"/>
    </location>
</feature>
<sequence>MNEADVFLQALQGGDSTSGDPFVLFGSGLNSSSDVNKLPESLEHSEGISPKDRGSSNQFEPMSLTPESYHSFYEDPNGASVSLHLQQQQQHQQHQQPSQQQLQQQQQQQQDFSRNSLFELNGFEKPQQQSQNDSFVLGKPNNGYVKSEFSPRISSGTDDNKSNNAAPGSVDGDGEGDIEGDGDGNDESEDLVKDEFGFNLEEVPSTEEFSRITTKSGKVIKKRKEKTSHNVIEKKYRTNINDKIFQLRAIVPALRVAYKRHAGIPVVSKDLADLDGLQPARKLNKASILMKTIEYITYLENKCENYLNQNKLLRNNVPTPQSSRSQSLPQQQHQQQQQQQQQQQSAVGGGFGHFSSPMYSTIPTTSSTVNGVSAGGTATAPTTTSSAHDFQSSSEFDPHSVEEDDAGGDFTSKLLMGCFGVSMGAQAFGGDGGEMGSARALFAMPVFHFSPTTGFAISNSNGVVNLRTSIFALFKIILVLATFVHLARCLFFSTNGKSKKKSENGDIISTVPYKDTVAFHSEDHLKETLKKTLVLNKLKYKHNSMERIESNIAKCFGLVLYFRNSNLPWSYFGRKYVQNKWQEIRDQVVKANRKSQGTLSSGLEWEMITNVSTGELNLTLSNERLLNHLSSEHHEYELKEFLSLVNAFILDDTKEFLLGEFLDQVTSSGTTDTDARQQIAIKFCDSHVSESKLLHSIPEEYEVINCLIRPTKTACERLLKLVKMNNESPSAHSLEEQLVLYSSVMRYFITNKRFSQCITWLQNKPLCHLNRLGSGDLSLVSFTALFLMINDIMENLEFFKGEVAVLESLCKELRIWLGRGSGNALGFEVRSRLIDYCIDQALVCGSLANENTIDVTSDLESEVSWDEQEQLGKINDKDGVVLC</sequence>
<feature type="region of interest" description="Disordered" evidence="1">
    <location>
        <begin position="125"/>
        <end position="190"/>
    </location>
</feature>
<dbReference type="PROSITE" id="PS50888">
    <property type="entry name" value="BHLH"/>
    <property type="match status" value="1"/>
</dbReference>
<dbReference type="SUPFAM" id="SSF47459">
    <property type="entry name" value="HLH, helix-loop-helix DNA-binding domain"/>
    <property type="match status" value="1"/>
</dbReference>
<dbReference type="EMBL" id="BIMX01000034">
    <property type="protein sequence ID" value="GCF01535.1"/>
    <property type="molecule type" value="Genomic_DNA"/>
</dbReference>
<evidence type="ECO:0000313" key="3">
    <source>
        <dbReference type="EMBL" id="GCF01535.1"/>
    </source>
</evidence>
<dbReference type="OrthoDB" id="2133190at2759"/>
<dbReference type="InterPro" id="IPR052099">
    <property type="entry name" value="Regulatory_TF_Diverse"/>
</dbReference>
<dbReference type="AlphaFoldDB" id="A0A4C2EBI8"/>
<feature type="region of interest" description="Disordered" evidence="1">
    <location>
        <begin position="35"/>
        <end position="111"/>
    </location>
</feature>
<dbReference type="PANTHER" id="PTHR47336">
    <property type="entry name" value="TRANSCRIPTION FACTOR HMS1-RELATED"/>
    <property type="match status" value="1"/>
</dbReference>
<feature type="region of interest" description="Disordered" evidence="1">
    <location>
        <begin position="314"/>
        <end position="350"/>
    </location>
</feature>
<dbReference type="Gene3D" id="4.10.280.10">
    <property type="entry name" value="Helix-loop-helix DNA-binding domain"/>
    <property type="match status" value="1"/>
</dbReference>
<dbReference type="GO" id="GO:0046983">
    <property type="term" value="F:protein dimerization activity"/>
    <property type="evidence" value="ECO:0007669"/>
    <property type="project" value="InterPro"/>
</dbReference>
<name>A0A4C2EBI8_9SACH</name>
<proteinExistence type="predicted"/>
<feature type="compositionally biased region" description="Low complexity" evidence="1">
    <location>
        <begin position="321"/>
        <end position="345"/>
    </location>
</feature>
<gene>
    <name evidence="3" type="ORF">ZYGM_001619</name>
</gene>
<dbReference type="Pfam" id="PF00010">
    <property type="entry name" value="HLH"/>
    <property type="match status" value="1"/>
</dbReference>
<evidence type="ECO:0000259" key="2">
    <source>
        <dbReference type="PROSITE" id="PS50888"/>
    </source>
</evidence>
<feature type="compositionally biased region" description="Acidic residues" evidence="1">
    <location>
        <begin position="172"/>
        <end position="189"/>
    </location>
</feature>
<accession>A0A4C2EBI8</accession>
<dbReference type="PANTHER" id="PTHR47336:SF2">
    <property type="entry name" value="TRANSCRIPTION FACTOR HMS1-RELATED"/>
    <property type="match status" value="1"/>
</dbReference>
<dbReference type="SMART" id="SM00353">
    <property type="entry name" value="HLH"/>
    <property type="match status" value="1"/>
</dbReference>
<feature type="domain" description="BHLH" evidence="2">
    <location>
        <begin position="224"/>
        <end position="299"/>
    </location>
</feature>
<feature type="compositionally biased region" description="Low complexity" evidence="1">
    <location>
        <begin position="83"/>
        <end position="110"/>
    </location>
</feature>
<evidence type="ECO:0000256" key="1">
    <source>
        <dbReference type="SAM" id="MobiDB-lite"/>
    </source>
</evidence>